<keyword evidence="3" id="KW-1185">Reference proteome</keyword>
<dbReference type="EMBL" id="NMOS02000009">
    <property type="protein sequence ID" value="RDH40415.1"/>
    <property type="molecule type" value="Genomic_DNA"/>
</dbReference>
<evidence type="ECO:0000256" key="1">
    <source>
        <dbReference type="SAM" id="SignalP"/>
    </source>
</evidence>
<dbReference type="Proteomes" id="UP000226429">
    <property type="component" value="Unassembled WGS sequence"/>
</dbReference>
<feature type="chain" id="PRO_5016985464" evidence="1">
    <location>
        <begin position="19"/>
        <end position="101"/>
    </location>
</feature>
<sequence length="101" mass="11406">MKRWLILIFPLLVNSAYAMTNPASVYCLRHGGELKIMKGAAGGAVGGICVFHNKSYCEEWSYSRGICKSSEYYLPERRIGTNYCFAQLVNKNLIIYLCKAK</sequence>
<feature type="signal peptide" evidence="1">
    <location>
        <begin position="1"/>
        <end position="18"/>
    </location>
</feature>
<organism evidence="2 3">
    <name type="scientific">Candidatus Aquirickettsiella gammari</name>
    <dbReference type="NCBI Taxonomy" id="2016198"/>
    <lineage>
        <taxon>Bacteria</taxon>
        <taxon>Pseudomonadati</taxon>
        <taxon>Pseudomonadota</taxon>
        <taxon>Gammaproteobacteria</taxon>
        <taxon>Legionellales</taxon>
        <taxon>Coxiellaceae</taxon>
        <taxon>Candidatus Aquirickettsiella</taxon>
    </lineage>
</organism>
<name>A0A370CI00_9COXI</name>
<gene>
    <name evidence="2" type="ORF">CFE62_004080</name>
</gene>
<proteinExistence type="predicted"/>
<reference evidence="2 3" key="2">
    <citation type="journal article" date="2018" name="J. Invertebr. Pathol.">
        <title>'Candidatus Aquirickettsiella gammari' (Gammaproteobacteria: Legionellales: Coxiellaceae): A bacterial pathogen of the freshwater crustacean Gammarus fossarum (Malacostraca: Amphipoda).</title>
        <authorList>
            <person name="Bojko J."/>
            <person name="Dunn A.M."/>
            <person name="Stebbing P.D."/>
            <person name="van Aerle R."/>
            <person name="Bacela-Spychalska K."/>
            <person name="Bean T.P."/>
            <person name="Urrutia A."/>
            <person name="Stentiford G.D."/>
        </authorList>
    </citation>
    <scope>NUCLEOTIDE SEQUENCE [LARGE SCALE GENOMIC DNA]</scope>
    <source>
        <strain evidence="2">RA15029</strain>
    </source>
</reference>
<keyword evidence="1" id="KW-0732">Signal</keyword>
<dbReference type="InterPro" id="IPR005590">
    <property type="entry name" value="DUF333"/>
</dbReference>
<reference evidence="2 3" key="1">
    <citation type="journal article" date="2017" name="Int. J. Syst. Evol. Microbiol.">
        <title>Aquarickettsiella crustaci n. gen. n. sp. (Gammaproteobacteria: Legionellales: Coxiellaceae); a bacterial pathogen of the freshwater crustacean: Gammarus fossarum (Malacostraca: Amphipoda).</title>
        <authorList>
            <person name="Bojko J."/>
            <person name="Dunn A.M."/>
            <person name="Stebbing P.D."/>
            <person name="Van Aerle R."/>
            <person name="Bacela-Spychalska K."/>
            <person name="Bean T.P."/>
            <person name="Stentiford G.D."/>
        </authorList>
    </citation>
    <scope>NUCLEOTIDE SEQUENCE [LARGE SCALE GENOMIC DNA]</scope>
    <source>
        <strain evidence="2">RA15029</strain>
    </source>
</reference>
<dbReference type="PANTHER" id="PTHR38008">
    <property type="entry name" value="HEMOLYSIN-RELATED"/>
    <property type="match status" value="1"/>
</dbReference>
<protein>
    <submittedName>
        <fullName evidence="2">DUF333 domain-containing protein</fullName>
    </submittedName>
</protein>
<dbReference type="AlphaFoldDB" id="A0A370CI00"/>
<evidence type="ECO:0000313" key="3">
    <source>
        <dbReference type="Proteomes" id="UP000226429"/>
    </source>
</evidence>
<evidence type="ECO:0000313" key="2">
    <source>
        <dbReference type="EMBL" id="RDH40415.1"/>
    </source>
</evidence>
<accession>A0A370CI00</accession>
<dbReference type="Pfam" id="PF03891">
    <property type="entry name" value="DUF333"/>
    <property type="match status" value="1"/>
</dbReference>
<dbReference type="PANTHER" id="PTHR38008:SF2">
    <property type="entry name" value="HEMOLYSIN"/>
    <property type="match status" value="1"/>
</dbReference>
<comment type="caution">
    <text evidence="2">The sequence shown here is derived from an EMBL/GenBank/DDBJ whole genome shotgun (WGS) entry which is preliminary data.</text>
</comment>